<feature type="non-terminal residue" evidence="2">
    <location>
        <position position="1"/>
    </location>
</feature>
<feature type="compositionally biased region" description="Low complexity" evidence="1">
    <location>
        <begin position="194"/>
        <end position="216"/>
    </location>
</feature>
<feature type="compositionally biased region" description="Low complexity" evidence="1">
    <location>
        <begin position="142"/>
        <end position="153"/>
    </location>
</feature>
<evidence type="ECO:0000313" key="2">
    <source>
        <dbReference type="EMBL" id="KAH9829867.1"/>
    </source>
</evidence>
<feature type="compositionally biased region" description="Basic and acidic residues" evidence="1">
    <location>
        <begin position="129"/>
        <end position="141"/>
    </location>
</feature>
<keyword evidence="3" id="KW-1185">Reference proteome</keyword>
<dbReference type="RefSeq" id="XP_047773230.1">
    <property type="nucleotide sequence ID" value="XM_047929139.1"/>
</dbReference>
<dbReference type="EMBL" id="JADCUA010000035">
    <property type="protein sequence ID" value="KAH9829867.1"/>
    <property type="molecule type" value="Genomic_DNA"/>
</dbReference>
<accession>A0ABQ8K091</accession>
<feature type="region of interest" description="Disordered" evidence="1">
    <location>
        <begin position="103"/>
        <end position="166"/>
    </location>
</feature>
<name>A0ABQ8K091_9APHY</name>
<proteinExistence type="predicted"/>
<gene>
    <name evidence="2" type="ORF">C8Q71DRAFT_911660</name>
</gene>
<feature type="region of interest" description="Disordered" evidence="1">
    <location>
        <begin position="192"/>
        <end position="216"/>
    </location>
</feature>
<dbReference type="Proteomes" id="UP000814176">
    <property type="component" value="Unassembled WGS sequence"/>
</dbReference>
<protein>
    <submittedName>
        <fullName evidence="2">Uncharacterized protein</fullName>
    </submittedName>
</protein>
<evidence type="ECO:0000313" key="3">
    <source>
        <dbReference type="Proteomes" id="UP000814176"/>
    </source>
</evidence>
<dbReference type="GeneID" id="72009871"/>
<sequence>MTSPSRQAPILSFFARLALPSVRTLSDDAPARSLLLHARVFPARPINITNVLATLAPYQTAALHDPSPLHTTSASTSFQPAFAAQQPSPCALHIAIAVAGTHAPEPEEQTAHPLRSRGQHGQLADAEEDPSHSEHGSDDAHAAAAPSESIADAMTHGPGPHGGLTRSLTHKERKLINQLDRLRFLLVTVPSRWSGNDPSSAAAAAAGLLPNSDYVS</sequence>
<reference evidence="2 3" key="1">
    <citation type="journal article" date="2021" name="Environ. Microbiol.">
        <title>Gene family expansions and transcriptome signatures uncover fungal adaptations to wood decay.</title>
        <authorList>
            <person name="Hage H."/>
            <person name="Miyauchi S."/>
            <person name="Viragh M."/>
            <person name="Drula E."/>
            <person name="Min B."/>
            <person name="Chaduli D."/>
            <person name="Navarro D."/>
            <person name="Favel A."/>
            <person name="Norest M."/>
            <person name="Lesage-Meessen L."/>
            <person name="Balint B."/>
            <person name="Merenyi Z."/>
            <person name="de Eugenio L."/>
            <person name="Morin E."/>
            <person name="Martinez A.T."/>
            <person name="Baldrian P."/>
            <person name="Stursova M."/>
            <person name="Martinez M.J."/>
            <person name="Novotny C."/>
            <person name="Magnuson J.K."/>
            <person name="Spatafora J.W."/>
            <person name="Maurice S."/>
            <person name="Pangilinan J."/>
            <person name="Andreopoulos W."/>
            <person name="LaButti K."/>
            <person name="Hundley H."/>
            <person name="Na H."/>
            <person name="Kuo A."/>
            <person name="Barry K."/>
            <person name="Lipzen A."/>
            <person name="Henrissat B."/>
            <person name="Riley R."/>
            <person name="Ahrendt S."/>
            <person name="Nagy L.G."/>
            <person name="Grigoriev I.V."/>
            <person name="Martin F."/>
            <person name="Rosso M.N."/>
        </authorList>
    </citation>
    <scope>NUCLEOTIDE SEQUENCE [LARGE SCALE GENOMIC DNA]</scope>
    <source>
        <strain evidence="2 3">CIRM-BRFM 1785</strain>
    </source>
</reference>
<organism evidence="2 3">
    <name type="scientific">Rhodofomes roseus</name>
    <dbReference type="NCBI Taxonomy" id="34475"/>
    <lineage>
        <taxon>Eukaryota</taxon>
        <taxon>Fungi</taxon>
        <taxon>Dikarya</taxon>
        <taxon>Basidiomycota</taxon>
        <taxon>Agaricomycotina</taxon>
        <taxon>Agaricomycetes</taxon>
        <taxon>Polyporales</taxon>
        <taxon>Rhodofomes</taxon>
    </lineage>
</organism>
<comment type="caution">
    <text evidence="2">The sequence shown here is derived from an EMBL/GenBank/DDBJ whole genome shotgun (WGS) entry which is preliminary data.</text>
</comment>
<evidence type="ECO:0000256" key="1">
    <source>
        <dbReference type="SAM" id="MobiDB-lite"/>
    </source>
</evidence>